<dbReference type="STRING" id="29422.Lbru_1254"/>
<evidence type="ECO:0000256" key="3">
    <source>
        <dbReference type="ARBA" id="ARBA00023163"/>
    </source>
</evidence>
<dbReference type="InterPro" id="IPR036388">
    <property type="entry name" value="WH-like_DNA-bd_sf"/>
</dbReference>
<gene>
    <name evidence="5" type="ORF">Lbru_1254</name>
</gene>
<keyword evidence="2" id="KW-0238">DNA-binding</keyword>
<accession>A0A0W0SNT9</accession>
<evidence type="ECO:0000256" key="2">
    <source>
        <dbReference type="ARBA" id="ARBA00023125"/>
    </source>
</evidence>
<dbReference type="InterPro" id="IPR036390">
    <property type="entry name" value="WH_DNA-bd_sf"/>
</dbReference>
<dbReference type="Gene3D" id="1.10.10.10">
    <property type="entry name" value="Winged helix-like DNA-binding domain superfamily/Winged helix DNA-binding domain"/>
    <property type="match status" value="1"/>
</dbReference>
<dbReference type="PATRIC" id="fig|29422.6.peg.1329"/>
<feature type="domain" description="HTH marR-type" evidence="4">
    <location>
        <begin position="23"/>
        <end position="160"/>
    </location>
</feature>
<dbReference type="Pfam" id="PF01047">
    <property type="entry name" value="MarR"/>
    <property type="match status" value="1"/>
</dbReference>
<protein>
    <submittedName>
        <fullName evidence="5">Transcriptional regulator, MarR family</fullName>
    </submittedName>
</protein>
<comment type="caution">
    <text evidence="5">The sequence shown here is derived from an EMBL/GenBank/DDBJ whole genome shotgun (WGS) entry which is preliminary data.</text>
</comment>
<organism evidence="5 6">
    <name type="scientific">Legionella brunensis</name>
    <dbReference type="NCBI Taxonomy" id="29422"/>
    <lineage>
        <taxon>Bacteria</taxon>
        <taxon>Pseudomonadati</taxon>
        <taxon>Pseudomonadota</taxon>
        <taxon>Gammaproteobacteria</taxon>
        <taxon>Legionellales</taxon>
        <taxon>Legionellaceae</taxon>
        <taxon>Legionella</taxon>
    </lineage>
</organism>
<dbReference type="EMBL" id="LNXV01000008">
    <property type="protein sequence ID" value="KTC85039.1"/>
    <property type="molecule type" value="Genomic_DNA"/>
</dbReference>
<dbReference type="PANTHER" id="PTHR42756:SF1">
    <property type="entry name" value="TRANSCRIPTIONAL REPRESSOR OF EMRAB OPERON"/>
    <property type="match status" value="1"/>
</dbReference>
<dbReference type="PANTHER" id="PTHR42756">
    <property type="entry name" value="TRANSCRIPTIONAL REGULATOR, MARR"/>
    <property type="match status" value="1"/>
</dbReference>
<dbReference type="SUPFAM" id="SSF46785">
    <property type="entry name" value="Winged helix' DNA-binding domain"/>
    <property type="match status" value="1"/>
</dbReference>
<sequence>MTTIEGNLLAESTRVDLQSEQRSKKIILALRNIMQHMDYHSRRLNKCYGLTVPQIICLYEIYENGVMTLSALSKKVYLSMSTLVGVIDRLEEKCFVSRTRDIKDRRIIFIDITGKGREFVNASPFLLHNRLHQSLQALTEHEQATLGDSVNLLVNLLKNL</sequence>
<name>A0A0W0SNT9_9GAMM</name>
<reference evidence="5 6" key="1">
    <citation type="submission" date="2015-11" db="EMBL/GenBank/DDBJ databases">
        <title>Genomic analysis of 38 Legionella species identifies large and diverse effector repertoires.</title>
        <authorList>
            <person name="Burstein D."/>
            <person name="Amaro F."/>
            <person name="Zusman T."/>
            <person name="Lifshitz Z."/>
            <person name="Cohen O."/>
            <person name="Gilbert J.A."/>
            <person name="Pupko T."/>
            <person name="Shuman H.A."/>
            <person name="Segal G."/>
        </authorList>
    </citation>
    <scope>NUCLEOTIDE SEQUENCE [LARGE SCALE GENOMIC DNA]</scope>
    <source>
        <strain evidence="5 6">ATCC 43878</strain>
    </source>
</reference>
<dbReference type="GO" id="GO:0003677">
    <property type="term" value="F:DNA binding"/>
    <property type="evidence" value="ECO:0007669"/>
    <property type="project" value="UniProtKB-KW"/>
</dbReference>
<keyword evidence="6" id="KW-1185">Reference proteome</keyword>
<dbReference type="Proteomes" id="UP000054742">
    <property type="component" value="Unassembled WGS sequence"/>
</dbReference>
<dbReference type="PRINTS" id="PR00598">
    <property type="entry name" value="HTHMARR"/>
</dbReference>
<dbReference type="OrthoDB" id="7502947at2"/>
<evidence type="ECO:0000313" key="5">
    <source>
        <dbReference type="EMBL" id="KTC85039.1"/>
    </source>
</evidence>
<keyword evidence="3" id="KW-0804">Transcription</keyword>
<dbReference type="SMART" id="SM00347">
    <property type="entry name" value="HTH_MARR"/>
    <property type="match status" value="1"/>
</dbReference>
<dbReference type="GO" id="GO:0003700">
    <property type="term" value="F:DNA-binding transcription factor activity"/>
    <property type="evidence" value="ECO:0007669"/>
    <property type="project" value="InterPro"/>
</dbReference>
<evidence type="ECO:0000313" key="6">
    <source>
        <dbReference type="Proteomes" id="UP000054742"/>
    </source>
</evidence>
<dbReference type="PROSITE" id="PS50995">
    <property type="entry name" value="HTH_MARR_2"/>
    <property type="match status" value="1"/>
</dbReference>
<dbReference type="InterPro" id="IPR000835">
    <property type="entry name" value="HTH_MarR-typ"/>
</dbReference>
<dbReference type="AlphaFoldDB" id="A0A0W0SNT9"/>
<evidence type="ECO:0000256" key="1">
    <source>
        <dbReference type="ARBA" id="ARBA00023015"/>
    </source>
</evidence>
<proteinExistence type="predicted"/>
<keyword evidence="1" id="KW-0805">Transcription regulation</keyword>
<evidence type="ECO:0000259" key="4">
    <source>
        <dbReference type="PROSITE" id="PS50995"/>
    </source>
</evidence>
<dbReference type="RefSeq" id="WP_058441324.1">
    <property type="nucleotide sequence ID" value="NZ_CAAAHU010000006.1"/>
</dbReference>